<comment type="cofactor">
    <cofactor evidence="4">
        <name>Mg(2+)</name>
        <dbReference type="ChEBI" id="CHEBI:18420"/>
    </cofactor>
</comment>
<evidence type="ECO:0000313" key="11">
    <source>
        <dbReference type="Proteomes" id="UP000397656"/>
    </source>
</evidence>
<dbReference type="FunFam" id="3.40.50.1100:FF:000005">
    <property type="entry name" value="Threonine dehydratase catabolic"/>
    <property type="match status" value="1"/>
</dbReference>
<comment type="cofactor">
    <cofactor evidence="3">
        <name>Mn(2+)</name>
        <dbReference type="ChEBI" id="CHEBI:29035"/>
    </cofactor>
</comment>
<dbReference type="GO" id="GO:0018114">
    <property type="term" value="F:threonine racemase activity"/>
    <property type="evidence" value="ECO:0007669"/>
    <property type="project" value="TreeGrafter"/>
</dbReference>
<dbReference type="GO" id="GO:0000287">
    <property type="term" value="F:magnesium ion binding"/>
    <property type="evidence" value="ECO:0007669"/>
    <property type="project" value="TreeGrafter"/>
</dbReference>
<name>A0A643FMT7_9BURK</name>
<dbReference type="NCBIfam" id="NF005454">
    <property type="entry name" value="PRK07048.1"/>
    <property type="match status" value="1"/>
</dbReference>
<evidence type="ECO:0000313" key="10">
    <source>
        <dbReference type="EMBL" id="QOT78199.1"/>
    </source>
</evidence>
<dbReference type="SUPFAM" id="SSF53686">
    <property type="entry name" value="Tryptophan synthase beta subunit-like PLP-dependent enzymes"/>
    <property type="match status" value="1"/>
</dbReference>
<dbReference type="GO" id="GO:0030170">
    <property type="term" value="F:pyridoxal phosphate binding"/>
    <property type="evidence" value="ECO:0007669"/>
    <property type="project" value="InterPro"/>
</dbReference>
<comment type="similarity">
    <text evidence="5">Belongs to the serine/threonine dehydratase family.</text>
</comment>
<comment type="cofactor">
    <cofactor evidence="2">
        <name>pyridoxal 5'-phosphate</name>
        <dbReference type="ChEBI" id="CHEBI:597326"/>
    </cofactor>
</comment>
<dbReference type="Gene3D" id="3.40.50.1100">
    <property type="match status" value="2"/>
</dbReference>
<dbReference type="GO" id="GO:0006520">
    <property type="term" value="P:amino acid metabolic process"/>
    <property type="evidence" value="ECO:0007669"/>
    <property type="project" value="InterPro"/>
</dbReference>
<feature type="domain" description="Tryptophan synthase beta chain-like PALP" evidence="9">
    <location>
        <begin position="20"/>
        <end position="307"/>
    </location>
</feature>
<keyword evidence="7" id="KW-0663">Pyridoxal phosphate</keyword>
<evidence type="ECO:0000256" key="2">
    <source>
        <dbReference type="ARBA" id="ARBA00001933"/>
    </source>
</evidence>
<evidence type="ECO:0000256" key="8">
    <source>
        <dbReference type="ARBA" id="ARBA00023239"/>
    </source>
</evidence>
<dbReference type="Proteomes" id="UP000397656">
    <property type="component" value="Chromosome 1"/>
</dbReference>
<evidence type="ECO:0000256" key="4">
    <source>
        <dbReference type="ARBA" id="ARBA00001946"/>
    </source>
</evidence>
<dbReference type="Pfam" id="PF00291">
    <property type="entry name" value="PALP"/>
    <property type="match status" value="1"/>
</dbReference>
<dbReference type="GO" id="GO:0003941">
    <property type="term" value="F:L-serine ammonia-lyase activity"/>
    <property type="evidence" value="ECO:0007669"/>
    <property type="project" value="TreeGrafter"/>
</dbReference>
<evidence type="ECO:0000256" key="1">
    <source>
        <dbReference type="ARBA" id="ARBA00001913"/>
    </source>
</evidence>
<dbReference type="InterPro" id="IPR001926">
    <property type="entry name" value="TrpB-like_PALP"/>
</dbReference>
<keyword evidence="8 10" id="KW-0456">Lyase</keyword>
<dbReference type="PROSITE" id="PS00165">
    <property type="entry name" value="DEHYDRATASE_SER_THR"/>
    <property type="match status" value="1"/>
</dbReference>
<dbReference type="InterPro" id="IPR036052">
    <property type="entry name" value="TrpB-like_PALP_sf"/>
</dbReference>
<gene>
    <name evidence="10" type="ORF">F7R26_009405</name>
</gene>
<dbReference type="GO" id="GO:0008721">
    <property type="term" value="F:D-serine ammonia-lyase activity"/>
    <property type="evidence" value="ECO:0007669"/>
    <property type="project" value="TreeGrafter"/>
</dbReference>
<dbReference type="RefSeq" id="WP_150990319.1">
    <property type="nucleotide sequence ID" value="NZ_CP062803.1"/>
</dbReference>
<dbReference type="GO" id="GO:0030848">
    <property type="term" value="F:threo-3-hydroxyaspartate ammonia-lyase activity"/>
    <property type="evidence" value="ECO:0007669"/>
    <property type="project" value="UniProtKB-EC"/>
</dbReference>
<evidence type="ECO:0000256" key="3">
    <source>
        <dbReference type="ARBA" id="ARBA00001936"/>
    </source>
</evidence>
<accession>A0A643FMT7</accession>
<evidence type="ECO:0000259" key="9">
    <source>
        <dbReference type="Pfam" id="PF00291"/>
    </source>
</evidence>
<dbReference type="GeneID" id="98401117"/>
<evidence type="ECO:0000256" key="7">
    <source>
        <dbReference type="ARBA" id="ARBA00022898"/>
    </source>
</evidence>
<keyword evidence="6" id="KW-0460">Magnesium</keyword>
<dbReference type="GO" id="GO:0030378">
    <property type="term" value="F:serine racemase activity"/>
    <property type="evidence" value="ECO:0007669"/>
    <property type="project" value="TreeGrafter"/>
</dbReference>
<organism evidence="10 11">
    <name type="scientific">Cupriavidus basilensis</name>
    <dbReference type="NCBI Taxonomy" id="68895"/>
    <lineage>
        <taxon>Bacteria</taxon>
        <taxon>Pseudomonadati</taxon>
        <taxon>Pseudomonadota</taxon>
        <taxon>Betaproteobacteria</taxon>
        <taxon>Burkholderiales</taxon>
        <taxon>Burkholderiaceae</taxon>
        <taxon>Cupriavidus</taxon>
    </lineage>
</organism>
<dbReference type="EMBL" id="CP062803">
    <property type="protein sequence ID" value="QOT78199.1"/>
    <property type="molecule type" value="Genomic_DNA"/>
</dbReference>
<dbReference type="InterPro" id="IPR000634">
    <property type="entry name" value="Ser/Thr_deHydtase_PyrdxlP-BS"/>
</dbReference>
<comment type="cofactor">
    <cofactor evidence="1">
        <name>Ca(2+)</name>
        <dbReference type="ChEBI" id="CHEBI:29108"/>
    </cofactor>
</comment>
<dbReference type="AlphaFoldDB" id="A0A643FMT7"/>
<sequence length="346" mass="36248">MCAVPPTYDDVVAAASRLAGHAWRTPVLRSPAMDAWVGAELFFKCENLQRTGAFKFRGAFNALARFDAGQRSRGAVAFSGGNHAQGIALAGQVLGIPVVVVMPRDAAQSKVEATRACGAQVVLYDRQVDDREAITRRLAEERGMTLIPPYDHADVIAGQGTVTRELLEETGPLDALFVCQGGGGLLGGAVLVKQQLSPGCLLYGVEPQAGNHGQQSLRRGAIVHIEPPDTIADGARAQHLGALTFGLIHRGVTDIVAVPDHTLRECMRMFAQAMKLVVEPTGCLGLAGARYAGLPLQGKRVGIIISGGNVDLARYAALLSVDECLGSEAAAGPASAARLQLNGISS</sequence>
<reference evidence="10 11" key="1">
    <citation type="submission" date="2020-10" db="EMBL/GenBank/DDBJ databases">
        <title>Complete genome sequence of Cupriavidus basilensis CCUG 49340T.</title>
        <authorList>
            <person name="Salva-Serra F."/>
            <person name="Donoso R.A."/>
            <person name="Cho K.H."/>
            <person name="Yoo J.A."/>
            <person name="Lee K."/>
            <person name="Yoon S.-H."/>
            <person name="Perez-Pantoja D."/>
            <person name="Moore E.R.B."/>
        </authorList>
    </citation>
    <scope>NUCLEOTIDE SEQUENCE [LARGE SCALE GENOMIC DNA]</scope>
    <source>
        <strain evidence="11">CCUG 49340</strain>
    </source>
</reference>
<proteinExistence type="inferred from homology"/>
<dbReference type="PANTHER" id="PTHR43050">
    <property type="entry name" value="SERINE / THREONINE RACEMASE FAMILY MEMBER"/>
    <property type="match status" value="1"/>
</dbReference>
<dbReference type="GO" id="GO:0005524">
    <property type="term" value="F:ATP binding"/>
    <property type="evidence" value="ECO:0007669"/>
    <property type="project" value="TreeGrafter"/>
</dbReference>
<protein>
    <submittedName>
        <fullName evidence="10">Threo-3-hydroxy-L-aspartate ammonia-lyase</fullName>
        <ecNumber evidence="10">4.3.1.16</ecNumber>
    </submittedName>
</protein>
<dbReference type="EC" id="4.3.1.16" evidence="10"/>
<dbReference type="CDD" id="cd01562">
    <property type="entry name" value="Thr-dehyd"/>
    <property type="match status" value="1"/>
</dbReference>
<dbReference type="PANTHER" id="PTHR43050:SF1">
    <property type="entry name" value="SERINE RACEMASE"/>
    <property type="match status" value="1"/>
</dbReference>
<evidence type="ECO:0000256" key="5">
    <source>
        <dbReference type="ARBA" id="ARBA00010869"/>
    </source>
</evidence>
<evidence type="ECO:0000256" key="6">
    <source>
        <dbReference type="ARBA" id="ARBA00022842"/>
    </source>
</evidence>